<evidence type="ECO:0000313" key="3">
    <source>
        <dbReference type="Proteomes" id="UP000178449"/>
    </source>
</evidence>
<proteinExistence type="predicted"/>
<dbReference type="AlphaFoldDB" id="A0A1F6G4R1"/>
<name>A0A1F6G4R1_9PROT</name>
<evidence type="ECO:0000256" key="1">
    <source>
        <dbReference type="SAM" id="MobiDB-lite"/>
    </source>
</evidence>
<organism evidence="2 3">
    <name type="scientific">Candidatus Lambdaproteobacteria bacterium RIFOXYD2_FULL_50_16</name>
    <dbReference type="NCBI Taxonomy" id="1817772"/>
    <lineage>
        <taxon>Bacteria</taxon>
        <taxon>Pseudomonadati</taxon>
        <taxon>Pseudomonadota</taxon>
        <taxon>Candidatus Lambdaproteobacteria</taxon>
    </lineage>
</organism>
<dbReference type="Proteomes" id="UP000178449">
    <property type="component" value="Unassembled WGS sequence"/>
</dbReference>
<comment type="caution">
    <text evidence="2">The sequence shown here is derived from an EMBL/GenBank/DDBJ whole genome shotgun (WGS) entry which is preliminary data.</text>
</comment>
<evidence type="ECO:0000313" key="2">
    <source>
        <dbReference type="EMBL" id="OGG93062.1"/>
    </source>
</evidence>
<accession>A0A1F6G4R1</accession>
<protein>
    <submittedName>
        <fullName evidence="2">Uncharacterized protein</fullName>
    </submittedName>
</protein>
<reference evidence="2 3" key="1">
    <citation type="journal article" date="2016" name="Nat. Commun.">
        <title>Thousands of microbial genomes shed light on interconnected biogeochemical processes in an aquifer system.</title>
        <authorList>
            <person name="Anantharaman K."/>
            <person name="Brown C.T."/>
            <person name="Hug L.A."/>
            <person name="Sharon I."/>
            <person name="Castelle C.J."/>
            <person name="Probst A.J."/>
            <person name="Thomas B.C."/>
            <person name="Singh A."/>
            <person name="Wilkins M.J."/>
            <person name="Karaoz U."/>
            <person name="Brodie E.L."/>
            <person name="Williams K.H."/>
            <person name="Hubbard S.S."/>
            <person name="Banfield J.F."/>
        </authorList>
    </citation>
    <scope>NUCLEOTIDE SEQUENCE [LARGE SCALE GENOMIC DNA]</scope>
</reference>
<feature type="region of interest" description="Disordered" evidence="1">
    <location>
        <begin position="1"/>
        <end position="21"/>
    </location>
</feature>
<gene>
    <name evidence="2" type="ORF">A2527_14130</name>
</gene>
<dbReference type="EMBL" id="MFNE01000053">
    <property type="protein sequence ID" value="OGG93062.1"/>
    <property type="molecule type" value="Genomic_DNA"/>
</dbReference>
<dbReference type="STRING" id="1817772.A2527_14130"/>
<sequence length="126" mass="13493">MNKKKEVNPTKPESQGQKLARGFNRKISLPFSLDNGTKGELEFAFDRQALSLGRLLVGRIMQGVEKKPELAASDFLQGALGQGSGAMFGQIVNDPDNPGAALDIFLSLAETFSETGLTLGKPKAQT</sequence>